<organism evidence="2">
    <name type="scientific">Oryza nivara</name>
    <name type="common">Indian wild rice</name>
    <name type="synonym">Oryza sativa f. spontanea</name>
    <dbReference type="NCBI Taxonomy" id="4536"/>
    <lineage>
        <taxon>Eukaryota</taxon>
        <taxon>Viridiplantae</taxon>
        <taxon>Streptophyta</taxon>
        <taxon>Embryophyta</taxon>
        <taxon>Tracheophyta</taxon>
        <taxon>Spermatophyta</taxon>
        <taxon>Magnoliopsida</taxon>
        <taxon>Liliopsida</taxon>
        <taxon>Poales</taxon>
        <taxon>Poaceae</taxon>
        <taxon>BOP clade</taxon>
        <taxon>Oryzoideae</taxon>
        <taxon>Oryzeae</taxon>
        <taxon>Oryzinae</taxon>
        <taxon>Oryza</taxon>
    </lineage>
</organism>
<dbReference type="Proteomes" id="UP000006591">
    <property type="component" value="Chromosome 6"/>
</dbReference>
<name>A0A0E0HP72_ORYNI</name>
<feature type="region of interest" description="Disordered" evidence="1">
    <location>
        <begin position="1"/>
        <end position="20"/>
    </location>
</feature>
<keyword evidence="3" id="KW-1185">Reference proteome</keyword>
<proteinExistence type="predicted"/>
<evidence type="ECO:0000313" key="3">
    <source>
        <dbReference type="Proteomes" id="UP000006591"/>
    </source>
</evidence>
<dbReference type="EnsemblPlants" id="ONIVA06G13090.1">
    <property type="protein sequence ID" value="ONIVA06G13090.1"/>
    <property type="gene ID" value="ONIVA06G13090"/>
</dbReference>
<reference evidence="2" key="2">
    <citation type="submission" date="2018-04" db="EMBL/GenBank/DDBJ databases">
        <title>OnivRS2 (Oryza nivara Reference Sequence Version 2).</title>
        <authorList>
            <person name="Zhang J."/>
            <person name="Kudrna D."/>
            <person name="Lee S."/>
            <person name="Talag J."/>
            <person name="Rajasekar S."/>
            <person name="Welchert J."/>
            <person name="Hsing Y.-I."/>
            <person name="Wing R.A."/>
        </authorList>
    </citation>
    <scope>NUCLEOTIDE SEQUENCE [LARGE SCALE GENOMIC DNA]</scope>
    <source>
        <strain evidence="2">SL10</strain>
    </source>
</reference>
<dbReference type="AlphaFoldDB" id="A0A0E0HP72"/>
<protein>
    <submittedName>
        <fullName evidence="2">Uncharacterized protein</fullName>
    </submittedName>
</protein>
<evidence type="ECO:0000313" key="2">
    <source>
        <dbReference type="EnsemblPlants" id="ONIVA06G13090.1"/>
    </source>
</evidence>
<sequence>MRPCLVEPHPPLSPVTRRDNDDDANWVFCLLQRLLIKAADQSTTTPAAGEDGSTDRCRPGTRLPQLTPRPPVRRNAKGGDEGVAPAVHARKVM</sequence>
<dbReference type="Gramene" id="ONIVA06G13090.1">
    <property type="protein sequence ID" value="ONIVA06G13090.1"/>
    <property type="gene ID" value="ONIVA06G13090"/>
</dbReference>
<evidence type="ECO:0000256" key="1">
    <source>
        <dbReference type="SAM" id="MobiDB-lite"/>
    </source>
</evidence>
<dbReference type="HOGENOM" id="CLU_2403402_0_0_1"/>
<reference evidence="2" key="1">
    <citation type="submission" date="2015-04" db="UniProtKB">
        <authorList>
            <consortium name="EnsemblPlants"/>
        </authorList>
    </citation>
    <scope>IDENTIFICATION</scope>
    <source>
        <strain evidence="2">SL10</strain>
    </source>
</reference>
<accession>A0A0E0HP72</accession>
<feature type="region of interest" description="Disordered" evidence="1">
    <location>
        <begin position="39"/>
        <end position="93"/>
    </location>
</feature>